<gene>
    <name evidence="1" type="ORF">EJ08DRAFT_226180</name>
</gene>
<keyword evidence="2" id="KW-1185">Reference proteome</keyword>
<organism evidence="1 2">
    <name type="scientific">Tothia fuscella</name>
    <dbReference type="NCBI Taxonomy" id="1048955"/>
    <lineage>
        <taxon>Eukaryota</taxon>
        <taxon>Fungi</taxon>
        <taxon>Dikarya</taxon>
        <taxon>Ascomycota</taxon>
        <taxon>Pezizomycotina</taxon>
        <taxon>Dothideomycetes</taxon>
        <taxon>Pleosporomycetidae</taxon>
        <taxon>Venturiales</taxon>
        <taxon>Cylindrosympodiaceae</taxon>
        <taxon>Tothia</taxon>
    </lineage>
</organism>
<dbReference type="EMBL" id="MU007011">
    <property type="protein sequence ID" value="KAF2436103.1"/>
    <property type="molecule type" value="Genomic_DNA"/>
</dbReference>
<proteinExistence type="predicted"/>
<comment type="caution">
    <text evidence="1">The sequence shown here is derived from an EMBL/GenBank/DDBJ whole genome shotgun (WGS) entry which is preliminary data.</text>
</comment>
<dbReference type="OrthoDB" id="3944128at2759"/>
<evidence type="ECO:0000313" key="2">
    <source>
        <dbReference type="Proteomes" id="UP000800235"/>
    </source>
</evidence>
<name>A0A9P4U4I7_9PEZI</name>
<protein>
    <submittedName>
        <fullName evidence="1">Uncharacterized protein</fullName>
    </submittedName>
</protein>
<dbReference type="AlphaFoldDB" id="A0A9P4U4I7"/>
<accession>A0A9P4U4I7</accession>
<reference evidence="1" key="1">
    <citation type="journal article" date="2020" name="Stud. Mycol.">
        <title>101 Dothideomycetes genomes: a test case for predicting lifestyles and emergence of pathogens.</title>
        <authorList>
            <person name="Haridas S."/>
            <person name="Albert R."/>
            <person name="Binder M."/>
            <person name="Bloem J."/>
            <person name="Labutti K."/>
            <person name="Salamov A."/>
            <person name="Andreopoulos B."/>
            <person name="Baker S."/>
            <person name="Barry K."/>
            <person name="Bills G."/>
            <person name="Bluhm B."/>
            <person name="Cannon C."/>
            <person name="Castanera R."/>
            <person name="Culley D."/>
            <person name="Daum C."/>
            <person name="Ezra D."/>
            <person name="Gonzalez J."/>
            <person name="Henrissat B."/>
            <person name="Kuo A."/>
            <person name="Liang C."/>
            <person name="Lipzen A."/>
            <person name="Lutzoni F."/>
            <person name="Magnuson J."/>
            <person name="Mondo S."/>
            <person name="Nolan M."/>
            <person name="Ohm R."/>
            <person name="Pangilinan J."/>
            <person name="Park H.-J."/>
            <person name="Ramirez L."/>
            <person name="Alfaro M."/>
            <person name="Sun H."/>
            <person name="Tritt A."/>
            <person name="Yoshinaga Y."/>
            <person name="Zwiers L.-H."/>
            <person name="Turgeon B."/>
            <person name="Goodwin S."/>
            <person name="Spatafora J."/>
            <person name="Crous P."/>
            <person name="Grigoriev I."/>
        </authorList>
    </citation>
    <scope>NUCLEOTIDE SEQUENCE</scope>
    <source>
        <strain evidence="1">CBS 130266</strain>
    </source>
</reference>
<dbReference type="Proteomes" id="UP000800235">
    <property type="component" value="Unassembled WGS sequence"/>
</dbReference>
<evidence type="ECO:0000313" key="1">
    <source>
        <dbReference type="EMBL" id="KAF2436103.1"/>
    </source>
</evidence>
<sequence>MIITTSAITFSGLGIARLGDFVNDEDASTLISSSVLSGPFTFTSPAVYLAHHAVTSIRSSFFASNSFGMLPISSSTRPAGIVALDPSDVYSIRPKYDNHDFNVSAQRLVRRVRHGPLDIPRDERGNELKDVEILPFNYGDLQNPVPARLYYELRKDCIGIQTHCGTITDDTYRPKLAFENRVWLSLFPDAFECGTIA</sequence>